<accession>A0A915YC58</accession>
<feature type="domain" description="Cyclic nucleotide-binding" evidence="1">
    <location>
        <begin position="11"/>
        <end position="114"/>
    </location>
</feature>
<dbReference type="CDD" id="cd00038">
    <property type="entry name" value="CAP_ED"/>
    <property type="match status" value="1"/>
</dbReference>
<dbReference type="SUPFAM" id="SSF51206">
    <property type="entry name" value="cAMP-binding domain-like"/>
    <property type="match status" value="1"/>
</dbReference>
<dbReference type="Pfam" id="PF00027">
    <property type="entry name" value="cNMP_binding"/>
    <property type="match status" value="1"/>
</dbReference>
<reference evidence="2" key="1">
    <citation type="submission" date="2022-09" db="EMBL/GenBank/DDBJ databases">
        <title>Aureispira anguillicida sp. nov., isolated from Leptocephalus of Japanese eel Anguilla japonica.</title>
        <authorList>
            <person name="Yuasa K."/>
            <person name="Mekata T."/>
            <person name="Ikunari K."/>
        </authorList>
    </citation>
    <scope>NUCLEOTIDE SEQUENCE</scope>
    <source>
        <strain evidence="2">EL160426</strain>
    </source>
</reference>
<name>A0A915YC58_9BACT</name>
<evidence type="ECO:0000313" key="2">
    <source>
        <dbReference type="EMBL" id="BDS10388.1"/>
    </source>
</evidence>
<dbReference type="InterPro" id="IPR014710">
    <property type="entry name" value="RmlC-like_jellyroll"/>
</dbReference>
<dbReference type="Gene3D" id="2.60.120.10">
    <property type="entry name" value="Jelly Rolls"/>
    <property type="match status" value="1"/>
</dbReference>
<evidence type="ECO:0000259" key="1">
    <source>
        <dbReference type="PROSITE" id="PS50042"/>
    </source>
</evidence>
<sequence length="191" mass="22418">MTSIIVDYISNFVDLDEREISAIKEGIPIKNFKKGTILLREGQVSKMAFFNLKGCVRSYGLFNGEEKTTFFYLENRFITSMRSFTQQVPAAHYLECIEDCTLGLLSYDTEKRLLQTFPKFEFLSRLLLEEELGNYQEMLSSYIMTNPERRYLNLIQNHPELKERIPQYHLATYLGITPESLSRIRKRLSTK</sequence>
<dbReference type="EMBL" id="AP026867">
    <property type="protein sequence ID" value="BDS10388.1"/>
    <property type="molecule type" value="Genomic_DNA"/>
</dbReference>
<dbReference type="KEGG" id="aup:AsAng_0010960"/>
<gene>
    <name evidence="2" type="ORF">AsAng_0010960</name>
</gene>
<organism evidence="2 3">
    <name type="scientific">Aureispira anguillae</name>
    <dbReference type="NCBI Taxonomy" id="2864201"/>
    <lineage>
        <taxon>Bacteria</taxon>
        <taxon>Pseudomonadati</taxon>
        <taxon>Bacteroidota</taxon>
        <taxon>Saprospiria</taxon>
        <taxon>Saprospirales</taxon>
        <taxon>Saprospiraceae</taxon>
        <taxon>Aureispira</taxon>
    </lineage>
</organism>
<evidence type="ECO:0000313" key="3">
    <source>
        <dbReference type="Proteomes" id="UP001060919"/>
    </source>
</evidence>
<dbReference type="PROSITE" id="PS50042">
    <property type="entry name" value="CNMP_BINDING_3"/>
    <property type="match status" value="1"/>
</dbReference>
<dbReference type="InterPro" id="IPR000595">
    <property type="entry name" value="cNMP-bd_dom"/>
</dbReference>
<proteinExistence type="predicted"/>
<keyword evidence="3" id="KW-1185">Reference proteome</keyword>
<dbReference type="InterPro" id="IPR018490">
    <property type="entry name" value="cNMP-bd_dom_sf"/>
</dbReference>
<dbReference type="RefSeq" id="WP_264791707.1">
    <property type="nucleotide sequence ID" value="NZ_AP026867.1"/>
</dbReference>
<dbReference type="Proteomes" id="UP001060919">
    <property type="component" value="Chromosome"/>
</dbReference>
<protein>
    <submittedName>
        <fullName evidence="2">Crp/Fnr family transcriptional regulator</fullName>
    </submittedName>
</protein>
<dbReference type="AlphaFoldDB" id="A0A915YC58"/>